<reference evidence="2" key="1">
    <citation type="journal article" date="2017" name="Biotechnol. Biofuels">
        <title>Evaluation of environmental bacterial communities as a factor affecting the growth of duckweed Lemna minor.</title>
        <authorList>
            <person name="Ishizawa H."/>
            <person name="Kuroda M."/>
            <person name="Morikawa M."/>
            <person name="Ike M."/>
        </authorList>
    </citation>
    <scope>NUCLEOTIDE SEQUENCE [LARGE SCALE GENOMIC DNA]</scope>
    <source>
        <strain evidence="2">H3</strain>
    </source>
</reference>
<reference evidence="1 2" key="2">
    <citation type="journal article" date="2017" name="Genome Announc.">
        <title>Draft genome sequence of Aquitalea magnusonii strain H3, a plant growth-promoting bacterium of duckweed Lemna minor.</title>
        <authorList>
            <person name="Ishizawa H."/>
            <person name="Kuroda M."/>
            <person name="Ike M."/>
        </authorList>
    </citation>
    <scope>NUCLEOTIDE SEQUENCE [LARGE SCALE GENOMIC DNA]</scope>
    <source>
        <strain evidence="1 2">H3</strain>
    </source>
</reference>
<dbReference type="Proteomes" id="UP000198290">
    <property type="component" value="Chromosome"/>
</dbReference>
<sequence>MHFGAFAPINFSDAIRKGRLMKTGLCSRGDGNFPSACLARK</sequence>
<proteinExistence type="predicted"/>
<dbReference type="EMBL" id="AP018823">
    <property type="protein sequence ID" value="BBF87033.1"/>
    <property type="molecule type" value="Genomic_DNA"/>
</dbReference>
<name>A0A3G9GJI8_9NEIS</name>
<dbReference type="AlphaFoldDB" id="A0A3G9GJI8"/>
<protein>
    <submittedName>
        <fullName evidence="1">Uncharacterized protein</fullName>
    </submittedName>
</protein>
<evidence type="ECO:0000313" key="2">
    <source>
        <dbReference type="Proteomes" id="UP000198290"/>
    </source>
</evidence>
<keyword evidence="2" id="KW-1185">Reference proteome</keyword>
<gene>
    <name evidence="1" type="ORF">DLM_3445</name>
</gene>
<evidence type="ECO:0000313" key="1">
    <source>
        <dbReference type="EMBL" id="BBF87033.1"/>
    </source>
</evidence>
<organism evidence="1 2">
    <name type="scientific">Aquitalea magnusonii</name>
    <dbReference type="NCBI Taxonomy" id="332411"/>
    <lineage>
        <taxon>Bacteria</taxon>
        <taxon>Pseudomonadati</taxon>
        <taxon>Pseudomonadota</taxon>
        <taxon>Betaproteobacteria</taxon>
        <taxon>Neisseriales</taxon>
        <taxon>Chromobacteriaceae</taxon>
        <taxon>Aquitalea</taxon>
    </lineage>
</organism>
<reference evidence="2" key="3">
    <citation type="journal article" date="2017" name="Plant Physiol. Biochem.">
        <title>Differential oxidative and antioxidative response of duckweed Lemna minor toward plant growth promoting/inhibiting bacteria.</title>
        <authorList>
            <person name="Ishizawa H."/>
            <person name="Kuroda M."/>
            <person name="Morikawa M."/>
            <person name="Ike M."/>
        </authorList>
    </citation>
    <scope>NUCLEOTIDE SEQUENCE [LARGE SCALE GENOMIC DNA]</scope>
    <source>
        <strain evidence="2">H3</strain>
    </source>
</reference>
<accession>A0A3G9GJI8</accession>
<dbReference type="KEGG" id="amah:DLM_3445"/>